<proteinExistence type="predicted"/>
<protein>
    <submittedName>
        <fullName evidence="2">DUF6090 family protein</fullName>
    </submittedName>
</protein>
<sequence length="251" mass="29358">MIKFFRKIRQNLIMENKTGKYFKYALGEIILVVIGILIAIWINSTYNDYKEKEVETTILKKLITDLESDYNQLKVADSINQEYLEKIRTFKNAIVKNNEVVLKEMISQQYGGAQFLGINPRATTFDEMINSGKLYTLSNAELTDFCIDYYELIDTYSNSLSQIRGEYRALFFGPNMTDYWLTYLEETKDKDAYVDRFIENKQSTAYKTLKQGTGWGELIMQGTDERIKQIKQSNRNLYNLIAEEITKKSND</sequence>
<reference evidence="2 3" key="1">
    <citation type="submission" date="2023-09" db="EMBL/GenBank/DDBJ databases">
        <authorList>
            <person name="Rey-Velasco X."/>
        </authorList>
    </citation>
    <scope>NUCLEOTIDE SEQUENCE [LARGE SCALE GENOMIC DNA]</scope>
    <source>
        <strain evidence="2 3">W332</strain>
    </source>
</reference>
<dbReference type="EMBL" id="JAVRIA010000003">
    <property type="protein sequence ID" value="MDT0558334.1"/>
    <property type="molecule type" value="Genomic_DNA"/>
</dbReference>
<dbReference type="RefSeq" id="WP_311427108.1">
    <property type="nucleotide sequence ID" value="NZ_JAVRIA010000003.1"/>
</dbReference>
<dbReference type="InterPro" id="IPR045749">
    <property type="entry name" value="DUF6090"/>
</dbReference>
<keyword evidence="3" id="KW-1185">Reference proteome</keyword>
<organism evidence="2 3">
    <name type="scientific">Microcosmobacter mediterraneus</name>
    <dbReference type="NCBI Taxonomy" id="3075607"/>
    <lineage>
        <taxon>Bacteria</taxon>
        <taxon>Pseudomonadati</taxon>
        <taxon>Bacteroidota</taxon>
        <taxon>Flavobacteriia</taxon>
        <taxon>Flavobacteriales</taxon>
        <taxon>Flavobacteriaceae</taxon>
        <taxon>Microcosmobacter</taxon>
    </lineage>
</organism>
<dbReference type="Pfam" id="PF19578">
    <property type="entry name" value="DUF6090"/>
    <property type="match status" value="1"/>
</dbReference>
<keyword evidence="1" id="KW-0812">Transmembrane</keyword>
<dbReference type="Proteomes" id="UP001259492">
    <property type="component" value="Unassembled WGS sequence"/>
</dbReference>
<accession>A0ABU2YJJ0</accession>
<gene>
    <name evidence="2" type="ORF">RM697_06740</name>
</gene>
<name>A0ABU2YJJ0_9FLAO</name>
<comment type="caution">
    <text evidence="2">The sequence shown here is derived from an EMBL/GenBank/DDBJ whole genome shotgun (WGS) entry which is preliminary data.</text>
</comment>
<keyword evidence="1" id="KW-0472">Membrane</keyword>
<feature type="transmembrane region" description="Helical" evidence="1">
    <location>
        <begin position="21"/>
        <end position="42"/>
    </location>
</feature>
<evidence type="ECO:0000313" key="3">
    <source>
        <dbReference type="Proteomes" id="UP001259492"/>
    </source>
</evidence>
<evidence type="ECO:0000313" key="2">
    <source>
        <dbReference type="EMBL" id="MDT0558334.1"/>
    </source>
</evidence>
<keyword evidence="1" id="KW-1133">Transmembrane helix</keyword>
<evidence type="ECO:0000256" key="1">
    <source>
        <dbReference type="SAM" id="Phobius"/>
    </source>
</evidence>